<evidence type="ECO:0000313" key="2">
    <source>
        <dbReference type="EMBL" id="GIL74687.1"/>
    </source>
</evidence>
<reference evidence="2" key="1">
    <citation type="journal article" date="2021" name="Proc. Natl. Acad. Sci. U.S.A.">
        <title>Three genomes in the algal genus Volvox reveal the fate of a haploid sex-determining region after a transition to homothallism.</title>
        <authorList>
            <person name="Yamamoto K."/>
            <person name="Hamaji T."/>
            <person name="Kawai-Toyooka H."/>
            <person name="Matsuzaki R."/>
            <person name="Takahashi F."/>
            <person name="Nishimura Y."/>
            <person name="Kawachi M."/>
            <person name="Noguchi H."/>
            <person name="Minakuchi Y."/>
            <person name="Umen J.G."/>
            <person name="Toyoda A."/>
            <person name="Nozaki H."/>
        </authorList>
    </citation>
    <scope>NUCLEOTIDE SEQUENCE</scope>
    <source>
        <strain evidence="2">NIES-3786</strain>
    </source>
</reference>
<organism evidence="2 3">
    <name type="scientific">Volvox reticuliferus</name>
    <dbReference type="NCBI Taxonomy" id="1737510"/>
    <lineage>
        <taxon>Eukaryota</taxon>
        <taxon>Viridiplantae</taxon>
        <taxon>Chlorophyta</taxon>
        <taxon>core chlorophytes</taxon>
        <taxon>Chlorophyceae</taxon>
        <taxon>CS clade</taxon>
        <taxon>Chlamydomonadales</taxon>
        <taxon>Volvocaceae</taxon>
        <taxon>Volvox</taxon>
    </lineage>
</organism>
<dbReference type="OrthoDB" id="10335273at2759"/>
<name>A0A8J4FH14_9CHLO</name>
<feature type="compositionally biased region" description="Pro residues" evidence="1">
    <location>
        <begin position="11"/>
        <end position="27"/>
    </location>
</feature>
<evidence type="ECO:0000256" key="1">
    <source>
        <dbReference type="SAM" id="MobiDB-lite"/>
    </source>
</evidence>
<protein>
    <submittedName>
        <fullName evidence="2">Uncharacterized protein</fullName>
    </submittedName>
</protein>
<feature type="region of interest" description="Disordered" evidence="1">
    <location>
        <begin position="1"/>
        <end position="27"/>
    </location>
</feature>
<evidence type="ECO:0000313" key="3">
    <source>
        <dbReference type="Proteomes" id="UP000747110"/>
    </source>
</evidence>
<comment type="caution">
    <text evidence="2">The sequence shown here is derived from an EMBL/GenBank/DDBJ whole genome shotgun (WGS) entry which is preliminary data.</text>
</comment>
<dbReference type="Proteomes" id="UP000747110">
    <property type="component" value="Unassembled WGS sequence"/>
</dbReference>
<dbReference type="AlphaFoldDB" id="A0A8J4FH14"/>
<sequence>MVPPTLADYPPSAPFGPGGPPDPFNPCPVPGRPATLTTYRCAAGWEVKGTLLLSQPTGTYTPAQCEALCVADAKCQFYVSYLDGKCSLRADPWVADQYRSAPSSIVNITCSKPGATQPLRFPQSYQTCFCQWGYCYGIANCVEGFEAYGQWGFFSSQNPNAFADMGMCMVGCQANPHLCSYALWYQNGTDVLCLARQIPFVYPTASPDYYNVQGITGPSKRANIMCEVLNLGTMGLDAGRPNP</sequence>
<dbReference type="SUPFAM" id="SSF57414">
    <property type="entry name" value="Hairpin loop containing domain-like"/>
    <property type="match status" value="1"/>
</dbReference>
<gene>
    <name evidence="2" type="ORF">Vretifemale_4610</name>
</gene>
<accession>A0A8J4FH14</accession>
<dbReference type="EMBL" id="BNCP01000006">
    <property type="protein sequence ID" value="GIL74687.1"/>
    <property type="molecule type" value="Genomic_DNA"/>
</dbReference>
<proteinExistence type="predicted"/>
<keyword evidence="3" id="KW-1185">Reference proteome</keyword>